<dbReference type="Proteomes" id="UP000023152">
    <property type="component" value="Unassembled WGS sequence"/>
</dbReference>
<feature type="compositionally biased region" description="Basic and acidic residues" evidence="1">
    <location>
        <begin position="150"/>
        <end position="162"/>
    </location>
</feature>
<evidence type="ECO:0000313" key="2">
    <source>
        <dbReference type="EMBL" id="ETN99769.1"/>
    </source>
</evidence>
<reference evidence="2 3" key="1">
    <citation type="journal article" date="2013" name="Curr. Biol.">
        <title>The Genome of the Foraminiferan Reticulomyxa filosa.</title>
        <authorList>
            <person name="Glockner G."/>
            <person name="Hulsmann N."/>
            <person name="Schleicher M."/>
            <person name="Noegel A.A."/>
            <person name="Eichinger L."/>
            <person name="Gallinger C."/>
            <person name="Pawlowski J."/>
            <person name="Sierra R."/>
            <person name="Euteneuer U."/>
            <person name="Pillet L."/>
            <person name="Moustafa A."/>
            <person name="Platzer M."/>
            <person name="Groth M."/>
            <person name="Szafranski K."/>
            <person name="Schliwa M."/>
        </authorList>
    </citation>
    <scope>NUCLEOTIDE SEQUENCE [LARGE SCALE GENOMIC DNA]</scope>
</reference>
<evidence type="ECO:0000313" key="3">
    <source>
        <dbReference type="Proteomes" id="UP000023152"/>
    </source>
</evidence>
<gene>
    <name evidence="2" type="ORF">RFI_37694</name>
</gene>
<protein>
    <submittedName>
        <fullName evidence="2">SAM domain-containing protein</fullName>
    </submittedName>
</protein>
<sequence length="259" mass="29865">MQLYELLPGAVHCPMKEGGDFPYLSNHQEFTMLVQVHLRRNGLYQHEHKAYFEIPPLPLQRGGHPLVSRPDVEVGVQLPLSSIKHDAHNNNNNNNNNMSSEPDVQRIGYFDVESSFDLEKKHLFEDTEEKERKYEERKEKVQNVRPSPFMKDHSSGRGKKDKEDEDEASSDEFDYTLKVQEIEEAKKRQLPRNLSRKPSIVSVEVLDQLSNGLSSVPEMTFGDRTEQAVEEEKEEEEEERGPKSVFFAITLPGHQRGHA</sequence>
<feature type="compositionally biased region" description="Basic and acidic residues" evidence="1">
    <location>
        <begin position="127"/>
        <end position="142"/>
    </location>
</feature>
<keyword evidence="3" id="KW-1185">Reference proteome</keyword>
<feature type="compositionally biased region" description="Acidic residues" evidence="1">
    <location>
        <begin position="228"/>
        <end position="239"/>
    </location>
</feature>
<comment type="caution">
    <text evidence="2">The sequence shown here is derived from an EMBL/GenBank/DDBJ whole genome shotgun (WGS) entry which is preliminary data.</text>
</comment>
<feature type="region of interest" description="Disordered" evidence="1">
    <location>
        <begin position="127"/>
        <end position="172"/>
    </location>
</feature>
<dbReference type="EMBL" id="ASPP01042963">
    <property type="protein sequence ID" value="ETN99769.1"/>
    <property type="molecule type" value="Genomic_DNA"/>
</dbReference>
<organism evidence="2 3">
    <name type="scientific">Reticulomyxa filosa</name>
    <dbReference type="NCBI Taxonomy" id="46433"/>
    <lineage>
        <taxon>Eukaryota</taxon>
        <taxon>Sar</taxon>
        <taxon>Rhizaria</taxon>
        <taxon>Retaria</taxon>
        <taxon>Foraminifera</taxon>
        <taxon>Monothalamids</taxon>
        <taxon>Reticulomyxidae</taxon>
        <taxon>Reticulomyxa</taxon>
    </lineage>
</organism>
<dbReference type="AlphaFoldDB" id="X6LGB4"/>
<accession>X6LGB4</accession>
<evidence type="ECO:0000256" key="1">
    <source>
        <dbReference type="SAM" id="MobiDB-lite"/>
    </source>
</evidence>
<feature type="region of interest" description="Disordered" evidence="1">
    <location>
        <begin position="223"/>
        <end position="259"/>
    </location>
</feature>
<dbReference type="OrthoDB" id="10264550at2759"/>
<name>X6LGB4_RETFI</name>
<proteinExistence type="predicted"/>
<feature type="compositionally biased region" description="Acidic residues" evidence="1">
    <location>
        <begin position="163"/>
        <end position="172"/>
    </location>
</feature>